<accession>A0ABD1VS94</accession>
<dbReference type="Proteomes" id="UP001604336">
    <property type="component" value="Unassembled WGS sequence"/>
</dbReference>
<dbReference type="AlphaFoldDB" id="A0ABD1VS94"/>
<organism evidence="1 2">
    <name type="scientific">Abeliophyllum distichum</name>
    <dbReference type="NCBI Taxonomy" id="126358"/>
    <lineage>
        <taxon>Eukaryota</taxon>
        <taxon>Viridiplantae</taxon>
        <taxon>Streptophyta</taxon>
        <taxon>Embryophyta</taxon>
        <taxon>Tracheophyta</taxon>
        <taxon>Spermatophyta</taxon>
        <taxon>Magnoliopsida</taxon>
        <taxon>eudicotyledons</taxon>
        <taxon>Gunneridae</taxon>
        <taxon>Pentapetalae</taxon>
        <taxon>asterids</taxon>
        <taxon>lamiids</taxon>
        <taxon>Lamiales</taxon>
        <taxon>Oleaceae</taxon>
        <taxon>Forsythieae</taxon>
        <taxon>Abeliophyllum</taxon>
    </lineage>
</organism>
<protein>
    <submittedName>
        <fullName evidence="1">Transcription factor</fullName>
    </submittedName>
</protein>
<evidence type="ECO:0000313" key="1">
    <source>
        <dbReference type="EMBL" id="KAL2540256.1"/>
    </source>
</evidence>
<sequence>MCCSGGRWRRTTRAGFEEIEQRRCYSGGYEWLYIIKNVVFALPVQSSPDVMDDDNVDDSLTALNLSQLGSRNEFATPVLEENEKKSETLSFGPELLTAIQAMIKKEVINYLSER</sequence>
<reference evidence="2" key="1">
    <citation type="submission" date="2024-07" db="EMBL/GenBank/DDBJ databases">
        <title>Two chromosome-level genome assemblies of Korean endemic species Abeliophyllum distichum and Forsythia ovata (Oleaceae).</title>
        <authorList>
            <person name="Jang H."/>
        </authorList>
    </citation>
    <scope>NUCLEOTIDE SEQUENCE [LARGE SCALE GENOMIC DNA]</scope>
</reference>
<name>A0ABD1VS94_9LAMI</name>
<keyword evidence="2" id="KW-1185">Reference proteome</keyword>
<dbReference type="EMBL" id="JBFOLK010000001">
    <property type="protein sequence ID" value="KAL2540256.1"/>
    <property type="molecule type" value="Genomic_DNA"/>
</dbReference>
<gene>
    <name evidence="1" type="ORF">Adt_01234</name>
</gene>
<comment type="caution">
    <text evidence="1">The sequence shown here is derived from an EMBL/GenBank/DDBJ whole genome shotgun (WGS) entry which is preliminary data.</text>
</comment>
<proteinExistence type="predicted"/>
<evidence type="ECO:0000313" key="2">
    <source>
        <dbReference type="Proteomes" id="UP001604336"/>
    </source>
</evidence>